<dbReference type="Proteomes" id="UP000518091">
    <property type="component" value="Unassembled WGS sequence"/>
</dbReference>
<keyword evidence="4" id="KW-1185">Reference proteome</keyword>
<dbReference type="RefSeq" id="WP_181514001.1">
    <property type="nucleotide sequence ID" value="NZ_JABFUB010000005.1"/>
</dbReference>
<evidence type="ECO:0000313" key="2">
    <source>
        <dbReference type="EMBL" id="MCG6661681.1"/>
    </source>
</evidence>
<accession>A0A7V9VZZ4</accession>
<evidence type="ECO:0000313" key="3">
    <source>
        <dbReference type="Proteomes" id="UP000518091"/>
    </source>
</evidence>
<comment type="caution">
    <text evidence="1">The sequence shown here is derived from an EMBL/GenBank/DDBJ whole genome shotgun (WGS) entry which is preliminary data.</text>
</comment>
<evidence type="ECO:0008006" key="5">
    <source>
        <dbReference type="Google" id="ProtNLM"/>
    </source>
</evidence>
<gene>
    <name evidence="1" type="ORF">H1D44_06325</name>
    <name evidence="2" type="ORF">HOP48_08955</name>
</gene>
<protein>
    <recommendedName>
        <fullName evidence="5">DUF945 domain-containing protein</fullName>
    </recommendedName>
</protein>
<reference evidence="1 3" key="2">
    <citation type="submission" date="2020-07" db="EMBL/GenBank/DDBJ databases">
        <title>Identification of Halomonas strains.</title>
        <authorList>
            <person name="Xiao Z."/>
            <person name="Shen J."/>
        </authorList>
    </citation>
    <scope>NUCLEOTIDE SEQUENCE [LARGE SCALE GENOMIC DNA]</scope>
    <source>
        <strain evidence="1 3">DSM 17331</strain>
    </source>
</reference>
<proteinExistence type="predicted"/>
<dbReference type="AlphaFoldDB" id="A0A7V9VZZ4"/>
<dbReference type="Proteomes" id="UP000814353">
    <property type="component" value="Unassembled WGS sequence"/>
</dbReference>
<evidence type="ECO:0000313" key="4">
    <source>
        <dbReference type="Proteomes" id="UP000814353"/>
    </source>
</evidence>
<reference evidence="2 4" key="1">
    <citation type="submission" date="2020-05" db="EMBL/GenBank/DDBJ databases">
        <title>Comparative genomic analysis of denitrifying bacteria from Halomonas genus.</title>
        <authorList>
            <person name="Wang L."/>
            <person name="Shao Z."/>
        </authorList>
    </citation>
    <scope>NUCLEOTIDE SEQUENCE [LARGE SCALE GENOMIC DNA]</scope>
    <source>
        <strain evidence="2 4">DSM 17331</strain>
    </source>
</reference>
<sequence length="107" mass="11863">MSRLISLILIAALAYGGLYLYYGQVVRQAIDQQLEARGLSAVEVRRVEYEPLAPLSTRATIAAEISYRGADATVTVRLDGHPIFSDEVRMELDGLQALRLRWGVGEQ</sequence>
<organism evidence="1 3">
    <name type="scientific">Billgrantia kenyensis</name>
    <dbReference type="NCBI Taxonomy" id="321266"/>
    <lineage>
        <taxon>Bacteria</taxon>
        <taxon>Pseudomonadati</taxon>
        <taxon>Pseudomonadota</taxon>
        <taxon>Gammaproteobacteria</taxon>
        <taxon>Oceanospirillales</taxon>
        <taxon>Halomonadaceae</taxon>
        <taxon>Billgrantia</taxon>
    </lineage>
</organism>
<dbReference type="EMBL" id="JABFUB010000005">
    <property type="protein sequence ID" value="MCG6661681.1"/>
    <property type="molecule type" value="Genomic_DNA"/>
</dbReference>
<name>A0A7V9VZZ4_9GAMM</name>
<dbReference type="EMBL" id="JACEFT010000005">
    <property type="protein sequence ID" value="MBA2778514.1"/>
    <property type="molecule type" value="Genomic_DNA"/>
</dbReference>
<evidence type="ECO:0000313" key="1">
    <source>
        <dbReference type="EMBL" id="MBA2778514.1"/>
    </source>
</evidence>